<feature type="region of interest" description="Disordered" evidence="6">
    <location>
        <begin position="146"/>
        <end position="173"/>
    </location>
</feature>
<keyword evidence="5" id="KW-0820">tRNA-binding</keyword>
<dbReference type="CDD" id="cd00563">
    <property type="entry name" value="Dtyr_deacylase"/>
    <property type="match status" value="1"/>
</dbReference>
<evidence type="ECO:0000256" key="6">
    <source>
        <dbReference type="SAM" id="MobiDB-lite"/>
    </source>
</evidence>
<keyword evidence="5" id="KW-0378">Hydrolase</keyword>
<accession>A0ABM0JQJ1</accession>
<evidence type="ECO:0000256" key="2">
    <source>
        <dbReference type="ARBA" id="ARBA00013056"/>
    </source>
</evidence>
<comment type="catalytic activity">
    <reaction evidence="3">
        <text>glycyl-tRNA(Ala) + H2O = tRNA(Ala) + glycine + H(+)</text>
        <dbReference type="Rhea" id="RHEA:53744"/>
        <dbReference type="Rhea" id="RHEA-COMP:9657"/>
        <dbReference type="Rhea" id="RHEA-COMP:13640"/>
        <dbReference type="ChEBI" id="CHEBI:15377"/>
        <dbReference type="ChEBI" id="CHEBI:15378"/>
        <dbReference type="ChEBI" id="CHEBI:57305"/>
        <dbReference type="ChEBI" id="CHEBI:78442"/>
        <dbReference type="ChEBI" id="CHEBI:78522"/>
        <dbReference type="EC" id="3.1.1.96"/>
    </reaction>
</comment>
<reference evidence="8" key="1">
    <citation type="submission" date="2025-08" db="UniProtKB">
        <authorList>
            <consortium name="RefSeq"/>
        </authorList>
    </citation>
    <scope>IDENTIFICATION</scope>
</reference>
<keyword evidence="7" id="KW-1185">Reference proteome</keyword>
<dbReference type="InterPro" id="IPR023509">
    <property type="entry name" value="DTD-like_sf"/>
</dbReference>
<sequence>MKAIIQRVMKASVTVGDETVGSIGQGLCVLVGISRHDTQREMDFIVRKILGLKLFDDESGNRWKKNLVDLDYEVLCVSQFTLESTLKGAKPDFHNAMSPDRSRGFYNQFLEALKSKYKPEKVQDGAFGEYMQVHIQNDGPVTIPIECVPTKPEDNKPAKGSSSEASKQGAGES</sequence>
<dbReference type="SUPFAM" id="SSF69500">
    <property type="entry name" value="DTD-like"/>
    <property type="match status" value="1"/>
</dbReference>
<keyword evidence="5" id="KW-0963">Cytoplasm</keyword>
<dbReference type="Gene3D" id="3.50.80.10">
    <property type="entry name" value="D-tyrosyl-tRNA(Tyr) deacylase"/>
    <property type="match status" value="1"/>
</dbReference>
<evidence type="ECO:0000313" key="7">
    <source>
        <dbReference type="Proteomes" id="UP000694888"/>
    </source>
</evidence>
<comment type="similarity">
    <text evidence="1 5">Belongs to the DTD family.</text>
</comment>
<protein>
    <recommendedName>
        <fullName evidence="2 5">D-aminoacyl-tRNA deacylase</fullName>
        <ecNumber evidence="2 5">3.1.1.96</ecNumber>
    </recommendedName>
</protein>
<proteinExistence type="inferred from homology"/>
<dbReference type="Pfam" id="PF02580">
    <property type="entry name" value="Tyr_Deacylase"/>
    <property type="match status" value="1"/>
</dbReference>
<dbReference type="EC" id="3.1.1.96" evidence="2 5"/>
<evidence type="ECO:0000313" key="8">
    <source>
        <dbReference type="RefSeq" id="XP_005099208.1"/>
    </source>
</evidence>
<dbReference type="PANTHER" id="PTHR10472">
    <property type="entry name" value="D-TYROSYL-TRNA TYR DEACYLASE"/>
    <property type="match status" value="1"/>
</dbReference>
<dbReference type="RefSeq" id="XP_005099208.1">
    <property type="nucleotide sequence ID" value="XM_005099151.3"/>
</dbReference>
<name>A0ABM0JQJ1_APLCA</name>
<evidence type="ECO:0000256" key="5">
    <source>
        <dbReference type="RuleBase" id="RU003470"/>
    </source>
</evidence>
<dbReference type="InterPro" id="IPR003732">
    <property type="entry name" value="Daa-tRNA_deacyls_DTD"/>
</dbReference>
<dbReference type="PANTHER" id="PTHR10472:SF5">
    <property type="entry name" value="D-AMINOACYL-TRNA DEACYLASE 1"/>
    <property type="match status" value="1"/>
</dbReference>
<evidence type="ECO:0000256" key="3">
    <source>
        <dbReference type="ARBA" id="ARBA00047676"/>
    </source>
</evidence>
<evidence type="ECO:0000256" key="4">
    <source>
        <dbReference type="ARBA" id="ARBA00048018"/>
    </source>
</evidence>
<keyword evidence="5" id="KW-0694">RNA-binding</keyword>
<gene>
    <name evidence="8" type="primary">LOC101845329</name>
</gene>
<dbReference type="NCBIfam" id="TIGR00256">
    <property type="entry name" value="D-aminoacyl-tRNA deacylase"/>
    <property type="match status" value="1"/>
</dbReference>
<evidence type="ECO:0000256" key="1">
    <source>
        <dbReference type="ARBA" id="ARBA00009673"/>
    </source>
</evidence>
<comment type="subcellular location">
    <subcellularLocation>
        <location evidence="5">Cytoplasm</location>
    </subcellularLocation>
</comment>
<dbReference type="Proteomes" id="UP000694888">
    <property type="component" value="Unplaced"/>
</dbReference>
<dbReference type="GeneID" id="101845329"/>
<comment type="catalytic activity">
    <reaction evidence="4">
        <text>a D-aminoacyl-tRNA + H2O = a tRNA + a D-alpha-amino acid + H(+)</text>
        <dbReference type="Rhea" id="RHEA:13953"/>
        <dbReference type="Rhea" id="RHEA-COMP:10123"/>
        <dbReference type="Rhea" id="RHEA-COMP:10124"/>
        <dbReference type="ChEBI" id="CHEBI:15377"/>
        <dbReference type="ChEBI" id="CHEBI:15378"/>
        <dbReference type="ChEBI" id="CHEBI:59871"/>
        <dbReference type="ChEBI" id="CHEBI:78442"/>
        <dbReference type="ChEBI" id="CHEBI:79333"/>
        <dbReference type="EC" id="3.1.1.96"/>
    </reaction>
</comment>
<organism evidence="7 8">
    <name type="scientific">Aplysia californica</name>
    <name type="common">California sea hare</name>
    <dbReference type="NCBI Taxonomy" id="6500"/>
    <lineage>
        <taxon>Eukaryota</taxon>
        <taxon>Metazoa</taxon>
        <taxon>Spiralia</taxon>
        <taxon>Lophotrochozoa</taxon>
        <taxon>Mollusca</taxon>
        <taxon>Gastropoda</taxon>
        <taxon>Heterobranchia</taxon>
        <taxon>Euthyneura</taxon>
        <taxon>Tectipleura</taxon>
        <taxon>Aplysiida</taxon>
        <taxon>Aplysioidea</taxon>
        <taxon>Aplysiidae</taxon>
        <taxon>Aplysia</taxon>
    </lineage>
</organism>